<dbReference type="AlphaFoldDB" id="A0A836C4X2"/>
<evidence type="ECO:0000256" key="1">
    <source>
        <dbReference type="SAM" id="Coils"/>
    </source>
</evidence>
<dbReference type="Proteomes" id="UP000612055">
    <property type="component" value="Unassembled WGS sequence"/>
</dbReference>
<feature type="compositionally biased region" description="Low complexity" evidence="2">
    <location>
        <begin position="76"/>
        <end position="98"/>
    </location>
</feature>
<keyword evidence="4" id="KW-1185">Reference proteome</keyword>
<keyword evidence="1" id="KW-0175">Coiled coil</keyword>
<feature type="compositionally biased region" description="Low complexity" evidence="2">
    <location>
        <begin position="36"/>
        <end position="60"/>
    </location>
</feature>
<comment type="caution">
    <text evidence="3">The sequence shown here is derived from an EMBL/GenBank/DDBJ whole genome shotgun (WGS) entry which is preliminary data.</text>
</comment>
<feature type="compositionally biased region" description="Low complexity" evidence="2">
    <location>
        <begin position="7"/>
        <end position="17"/>
    </location>
</feature>
<feature type="compositionally biased region" description="Pro residues" evidence="2">
    <location>
        <begin position="61"/>
        <end position="75"/>
    </location>
</feature>
<protein>
    <submittedName>
        <fullName evidence="3">Uncharacterized protein</fullName>
    </submittedName>
</protein>
<evidence type="ECO:0000313" key="4">
    <source>
        <dbReference type="Proteomes" id="UP000612055"/>
    </source>
</evidence>
<sequence>MLHLDPASRPAAAPLSLHTRCAPPLPRPPTSAVSHQQRLQCTRTLTTTPRAAAPAGSPRSGVPPPGPSSPSPSAPSAPSKSPSPSAPERLLASPEASAAELRRIAAAVEALAAAAAAGPGAPSSTDLMTDLAALLQQSAAASAAAAEQQAAALGRLERQAKERAAAAAGQTKLIKELLERREQEAERAREEARVARLQAALAVQCSAKPPEDLPIVKTILLDSITSNDITQPVGVEHLGPFLPSNTEELKDEDVGEAYRKLATYLEKLTGGLYVSYDEESDEEAVECERNFLVHGHERP</sequence>
<evidence type="ECO:0000313" key="3">
    <source>
        <dbReference type="EMBL" id="KAG2499224.1"/>
    </source>
</evidence>
<organism evidence="3 4">
    <name type="scientific">Edaphochlamys debaryana</name>
    <dbReference type="NCBI Taxonomy" id="47281"/>
    <lineage>
        <taxon>Eukaryota</taxon>
        <taxon>Viridiplantae</taxon>
        <taxon>Chlorophyta</taxon>
        <taxon>core chlorophytes</taxon>
        <taxon>Chlorophyceae</taxon>
        <taxon>CS clade</taxon>
        <taxon>Chlamydomonadales</taxon>
        <taxon>Chlamydomonadales incertae sedis</taxon>
        <taxon>Edaphochlamys</taxon>
    </lineage>
</organism>
<feature type="coiled-coil region" evidence="1">
    <location>
        <begin position="143"/>
        <end position="200"/>
    </location>
</feature>
<reference evidence="3" key="1">
    <citation type="journal article" date="2020" name="bioRxiv">
        <title>Comparative genomics of Chlamydomonas.</title>
        <authorList>
            <person name="Craig R.J."/>
            <person name="Hasan A.R."/>
            <person name="Ness R.W."/>
            <person name="Keightley P.D."/>
        </authorList>
    </citation>
    <scope>NUCLEOTIDE SEQUENCE</scope>
    <source>
        <strain evidence="3">CCAP 11/70</strain>
    </source>
</reference>
<feature type="region of interest" description="Disordered" evidence="2">
    <location>
        <begin position="1"/>
        <end position="98"/>
    </location>
</feature>
<accession>A0A836C4X2</accession>
<gene>
    <name evidence="3" type="ORF">HYH03_002804</name>
</gene>
<proteinExistence type="predicted"/>
<dbReference type="EMBL" id="JAEHOE010000007">
    <property type="protein sequence ID" value="KAG2499224.1"/>
    <property type="molecule type" value="Genomic_DNA"/>
</dbReference>
<name>A0A836C4X2_9CHLO</name>
<evidence type="ECO:0000256" key="2">
    <source>
        <dbReference type="SAM" id="MobiDB-lite"/>
    </source>
</evidence>